<dbReference type="NCBIfam" id="NF003698">
    <property type="entry name" value="PRK05309.1"/>
    <property type="match status" value="1"/>
</dbReference>
<dbReference type="SUPFAM" id="SSF53137">
    <property type="entry name" value="Translational machinery components"/>
    <property type="match status" value="1"/>
</dbReference>
<accession>A0A1E1GHS6</accession>
<dbReference type="AlphaFoldDB" id="A0A1E1GHS6"/>
<proteinExistence type="inferred from homology"/>
<name>A0A1E1GHS6_9EUKA</name>
<keyword evidence="2 4" id="KW-0689">Ribosomal protein</keyword>
<dbReference type="GO" id="GO:1990904">
    <property type="term" value="C:ribonucleoprotein complex"/>
    <property type="evidence" value="ECO:0007669"/>
    <property type="project" value="UniProtKB-KW"/>
</dbReference>
<keyword evidence="3" id="KW-0687">Ribonucleoprotein</keyword>
<dbReference type="GO" id="GO:0006412">
    <property type="term" value="P:translation"/>
    <property type="evidence" value="ECO:0007669"/>
    <property type="project" value="InterPro"/>
</dbReference>
<evidence type="ECO:0000256" key="3">
    <source>
        <dbReference type="ARBA" id="ARBA00023274"/>
    </source>
</evidence>
<dbReference type="PANTHER" id="PTHR11759">
    <property type="entry name" value="40S RIBOSOMAL PROTEIN S14/30S RIBOSOMAL PROTEIN S11"/>
    <property type="match status" value="1"/>
</dbReference>
<keyword evidence="4" id="KW-0496">Mitochondrion</keyword>
<dbReference type="PIRSF" id="PIRSF002131">
    <property type="entry name" value="Ribosomal_S11"/>
    <property type="match status" value="1"/>
</dbReference>
<comment type="similarity">
    <text evidence="1">Belongs to the universal ribosomal protein uS11 family.</text>
</comment>
<dbReference type="HAMAP" id="MF_01310">
    <property type="entry name" value="Ribosomal_uS11"/>
    <property type="match status" value="1"/>
</dbReference>
<gene>
    <name evidence="4" type="primary">rps11</name>
</gene>
<evidence type="ECO:0000256" key="1">
    <source>
        <dbReference type="ARBA" id="ARBA00006194"/>
    </source>
</evidence>
<dbReference type="InterPro" id="IPR036967">
    <property type="entry name" value="Ribosomal_uS11_sf"/>
</dbReference>
<organism evidence="4">
    <name type="scientific">Palpitomonas bilix</name>
    <dbReference type="NCBI Taxonomy" id="652834"/>
    <lineage>
        <taxon>Eukaryota</taxon>
        <taxon>Eukaryota incertae sedis</taxon>
    </lineage>
</organism>
<dbReference type="InterPro" id="IPR001971">
    <property type="entry name" value="Ribosomal_uS11"/>
</dbReference>
<evidence type="ECO:0000313" key="4">
    <source>
        <dbReference type="EMBL" id="BAV82420.1"/>
    </source>
</evidence>
<dbReference type="Gene3D" id="3.30.420.80">
    <property type="entry name" value="Ribosomal protein S11"/>
    <property type="match status" value="1"/>
</dbReference>
<evidence type="ECO:0000256" key="2">
    <source>
        <dbReference type="ARBA" id="ARBA00022980"/>
    </source>
</evidence>
<dbReference type="RefSeq" id="YP_009317252.1">
    <property type="nucleotide sequence ID" value="NC_031832.1"/>
</dbReference>
<dbReference type="Pfam" id="PF00411">
    <property type="entry name" value="Ribosomal_S11"/>
    <property type="match status" value="1"/>
</dbReference>
<reference evidence="4" key="1">
    <citation type="journal article" date="2016" name="Genome Biol. Evol.">
        <title>Mitochondrial Genome of Palpitomonas bilix: Derived Genome Structure and Ancestral System for Cytochrome c Maturation.</title>
        <authorList>
            <consortium name="AP017433"/>
            <person name="Nishimura Y."/>
            <person name="Tanifuji G."/>
            <person name="Kamikawa R."/>
            <person name="Yabuki A."/>
            <person name="Hashimoto T."/>
            <person name="Inagaki Y."/>
        </authorList>
    </citation>
    <scope>NUCLEOTIDE SEQUENCE</scope>
</reference>
<dbReference type="GO" id="GO:0005840">
    <property type="term" value="C:ribosome"/>
    <property type="evidence" value="ECO:0007669"/>
    <property type="project" value="UniProtKB-KW"/>
</dbReference>
<dbReference type="EMBL" id="AP017433">
    <property type="protein sequence ID" value="BAV82420.1"/>
    <property type="molecule type" value="Genomic_DNA"/>
</dbReference>
<dbReference type="GO" id="GO:0003735">
    <property type="term" value="F:structural constituent of ribosome"/>
    <property type="evidence" value="ECO:0007669"/>
    <property type="project" value="InterPro"/>
</dbReference>
<sequence>MKTLNDSNSVVMVININATYNNTIINVTDFKGNVTFISSAGMVGFKGARRSSSFAAGAVAQKICTYLKQIKFDEIIVKIKGLGNGRESAMRTLIKYKLPIKTILDVTPRPHNGCRPCKQRRI</sequence>
<protein>
    <submittedName>
        <fullName evidence="4">30S ribosomal protein S11</fullName>
    </submittedName>
</protein>
<geneLocation type="mitochondrion" evidence="4"/>
<dbReference type="GeneID" id="30214223"/>